<dbReference type="EMBL" id="UYJE01004662">
    <property type="protein sequence ID" value="VDI30159.1"/>
    <property type="molecule type" value="Genomic_DNA"/>
</dbReference>
<reference evidence="1" key="1">
    <citation type="submission" date="2018-11" db="EMBL/GenBank/DDBJ databases">
        <authorList>
            <person name="Alioto T."/>
            <person name="Alioto T."/>
        </authorList>
    </citation>
    <scope>NUCLEOTIDE SEQUENCE</scope>
</reference>
<organism evidence="1 2">
    <name type="scientific">Mytilus galloprovincialis</name>
    <name type="common">Mediterranean mussel</name>
    <dbReference type="NCBI Taxonomy" id="29158"/>
    <lineage>
        <taxon>Eukaryota</taxon>
        <taxon>Metazoa</taxon>
        <taxon>Spiralia</taxon>
        <taxon>Lophotrochozoa</taxon>
        <taxon>Mollusca</taxon>
        <taxon>Bivalvia</taxon>
        <taxon>Autobranchia</taxon>
        <taxon>Pteriomorphia</taxon>
        <taxon>Mytilida</taxon>
        <taxon>Mytiloidea</taxon>
        <taxon>Mytilidae</taxon>
        <taxon>Mytilinae</taxon>
        <taxon>Mytilus</taxon>
    </lineage>
</organism>
<sequence length="387" mass="44423">MSLTVPLVSFVPLFKRNLNKYELDMVHTLLTNKYTKIDVSLSYKLIVQFFQLSIPAPSRKWGANPLDTEIGIGEDIERIKRARDRFVHRLNSYTSEHIFDNFFATFIEVGKRIDAFLNKSPNYGYEHAIRLQKMCALDSETEKKLLDARSECEQLKGKSTEAVIEKIKAQEEESYTKLKLTIHEVDNSDEVVKLINSLKEDLHSDNIYFKGAEKGSIIIFFDVKNRVVLDDSMFKFEVSTFIQKLFKFCNLTCYLHTHTYAIMANATEMFEQPTINLPDKATGKCFLDEKSPVDVKFEVNSKIFHSPDRLNGTLNRVFKIIVIKGNGKNLLGKGDEELGESENISTTKALAQFKDLMEMYQPQKKLISNLRNFSNATSPFLSIYVNA</sequence>
<dbReference type="Proteomes" id="UP000596742">
    <property type="component" value="Unassembled WGS sequence"/>
</dbReference>
<comment type="caution">
    <text evidence="1">The sequence shown here is derived from an EMBL/GenBank/DDBJ whole genome shotgun (WGS) entry which is preliminary data.</text>
</comment>
<evidence type="ECO:0000313" key="2">
    <source>
        <dbReference type="Proteomes" id="UP000596742"/>
    </source>
</evidence>
<evidence type="ECO:0008006" key="3">
    <source>
        <dbReference type="Google" id="ProtNLM"/>
    </source>
</evidence>
<dbReference type="AlphaFoldDB" id="A0A8B6E893"/>
<keyword evidence="2" id="KW-1185">Reference proteome</keyword>
<protein>
    <recommendedName>
        <fullName evidence="3">DZIP3-like HEPN domain-containing protein</fullName>
    </recommendedName>
</protein>
<proteinExistence type="predicted"/>
<name>A0A8B6E893_MYTGA</name>
<evidence type="ECO:0000313" key="1">
    <source>
        <dbReference type="EMBL" id="VDI30159.1"/>
    </source>
</evidence>
<accession>A0A8B6E893</accession>
<gene>
    <name evidence="1" type="ORF">MGAL_10B001013</name>
</gene>